<gene>
    <name evidence="1" type="ORF">OE88DRAFT_1729755</name>
</gene>
<dbReference type="EMBL" id="ML213546">
    <property type="protein sequence ID" value="TFK45349.1"/>
    <property type="molecule type" value="Genomic_DNA"/>
</dbReference>
<evidence type="ECO:0000313" key="2">
    <source>
        <dbReference type="Proteomes" id="UP000305948"/>
    </source>
</evidence>
<dbReference type="AlphaFoldDB" id="A0A5C3MIX4"/>
<reference evidence="1 2" key="1">
    <citation type="journal article" date="2019" name="Nat. Ecol. Evol.">
        <title>Megaphylogeny resolves global patterns of mushroom evolution.</title>
        <authorList>
            <person name="Varga T."/>
            <person name="Krizsan K."/>
            <person name="Foldi C."/>
            <person name="Dima B."/>
            <person name="Sanchez-Garcia M."/>
            <person name="Sanchez-Ramirez S."/>
            <person name="Szollosi G.J."/>
            <person name="Szarkandi J.G."/>
            <person name="Papp V."/>
            <person name="Albert L."/>
            <person name="Andreopoulos W."/>
            <person name="Angelini C."/>
            <person name="Antonin V."/>
            <person name="Barry K.W."/>
            <person name="Bougher N.L."/>
            <person name="Buchanan P."/>
            <person name="Buyck B."/>
            <person name="Bense V."/>
            <person name="Catcheside P."/>
            <person name="Chovatia M."/>
            <person name="Cooper J."/>
            <person name="Damon W."/>
            <person name="Desjardin D."/>
            <person name="Finy P."/>
            <person name="Geml J."/>
            <person name="Haridas S."/>
            <person name="Hughes K."/>
            <person name="Justo A."/>
            <person name="Karasinski D."/>
            <person name="Kautmanova I."/>
            <person name="Kiss B."/>
            <person name="Kocsube S."/>
            <person name="Kotiranta H."/>
            <person name="LaButti K.M."/>
            <person name="Lechner B.E."/>
            <person name="Liimatainen K."/>
            <person name="Lipzen A."/>
            <person name="Lukacs Z."/>
            <person name="Mihaltcheva S."/>
            <person name="Morgado L.N."/>
            <person name="Niskanen T."/>
            <person name="Noordeloos M.E."/>
            <person name="Ohm R.A."/>
            <person name="Ortiz-Santana B."/>
            <person name="Ovrebo C."/>
            <person name="Racz N."/>
            <person name="Riley R."/>
            <person name="Savchenko A."/>
            <person name="Shiryaev A."/>
            <person name="Soop K."/>
            <person name="Spirin V."/>
            <person name="Szebenyi C."/>
            <person name="Tomsovsky M."/>
            <person name="Tulloss R.E."/>
            <person name="Uehling J."/>
            <person name="Grigoriev I.V."/>
            <person name="Vagvolgyi C."/>
            <person name="Papp T."/>
            <person name="Martin F.M."/>
            <person name="Miettinen O."/>
            <person name="Hibbett D.S."/>
            <person name="Nagy L.G."/>
        </authorList>
    </citation>
    <scope>NUCLEOTIDE SEQUENCE [LARGE SCALE GENOMIC DNA]</scope>
    <source>
        <strain evidence="1 2">OMC1185</strain>
    </source>
</reference>
<keyword evidence="2" id="KW-1185">Reference proteome</keyword>
<protein>
    <submittedName>
        <fullName evidence="1">Uncharacterized protein</fullName>
    </submittedName>
</protein>
<accession>A0A5C3MIX4</accession>
<organism evidence="1 2">
    <name type="scientific">Heliocybe sulcata</name>
    <dbReference type="NCBI Taxonomy" id="5364"/>
    <lineage>
        <taxon>Eukaryota</taxon>
        <taxon>Fungi</taxon>
        <taxon>Dikarya</taxon>
        <taxon>Basidiomycota</taxon>
        <taxon>Agaricomycotina</taxon>
        <taxon>Agaricomycetes</taxon>
        <taxon>Gloeophyllales</taxon>
        <taxon>Gloeophyllaceae</taxon>
        <taxon>Heliocybe</taxon>
    </lineage>
</organism>
<dbReference type="Proteomes" id="UP000305948">
    <property type="component" value="Unassembled WGS sequence"/>
</dbReference>
<sequence>MFKSFFGLLSRHSSHTFQRMRGATCSYLCSFVYAMELSGKRAKYADQTEEERYRILHEVNYILMIARSFQHLA</sequence>
<evidence type="ECO:0000313" key="1">
    <source>
        <dbReference type="EMBL" id="TFK45349.1"/>
    </source>
</evidence>
<proteinExistence type="predicted"/>
<name>A0A5C3MIX4_9AGAM</name>